<feature type="domain" description="DUF7916" evidence="1">
    <location>
        <begin position="9"/>
        <end position="301"/>
    </location>
</feature>
<dbReference type="EMBL" id="JACBXQ010000002">
    <property type="protein sequence ID" value="MBG9986035.1"/>
    <property type="molecule type" value="Genomic_DNA"/>
</dbReference>
<comment type="caution">
    <text evidence="2">The sequence shown here is derived from an EMBL/GenBank/DDBJ whole genome shotgun (WGS) entry which is preliminary data.</text>
</comment>
<dbReference type="Pfam" id="PF25509">
    <property type="entry name" value="DUF7916"/>
    <property type="match status" value="1"/>
</dbReference>
<dbReference type="InterPro" id="IPR057238">
    <property type="entry name" value="DUF7916"/>
</dbReference>
<proteinExistence type="predicted"/>
<protein>
    <submittedName>
        <fullName evidence="2">Haloacid dehalogenase-like hydrolase</fullName>
    </submittedName>
</protein>
<dbReference type="RefSeq" id="WP_235991451.1">
    <property type="nucleotide sequence ID" value="NZ_JACBXQ010000002.1"/>
</dbReference>
<organism evidence="2 3">
    <name type="scientific">Facklamia lactis</name>
    <dbReference type="NCBI Taxonomy" id="2749967"/>
    <lineage>
        <taxon>Bacteria</taxon>
        <taxon>Bacillati</taxon>
        <taxon>Bacillota</taxon>
        <taxon>Bacilli</taxon>
        <taxon>Lactobacillales</taxon>
        <taxon>Aerococcaceae</taxon>
        <taxon>Facklamia</taxon>
    </lineage>
</organism>
<evidence type="ECO:0000259" key="1">
    <source>
        <dbReference type="Pfam" id="PF25509"/>
    </source>
</evidence>
<dbReference type="Proteomes" id="UP000721415">
    <property type="component" value="Unassembled WGS sequence"/>
</dbReference>
<gene>
    <name evidence="2" type="ORF">HZY91_03900</name>
</gene>
<evidence type="ECO:0000313" key="2">
    <source>
        <dbReference type="EMBL" id="MBG9986035.1"/>
    </source>
</evidence>
<name>A0ABS0LPG5_9LACT</name>
<sequence length="301" mass="33119">MEQKVKRLLDCTAQDFQRMNCQELLQSIKAAEGRVIMSEVQATVNPVPFNVTNAEIARAFSADLVLLNKLDVQQPFIGALPESEHPIQLLKKLAGCPIGVNLEPVDPNAEMVSESKLIPKGRQANRENYQKCQEDGYDFILLTGNPSSGVTSKKISESIKEMRRYFKGIIMVGKMHTAGVEEDLFDQNILKSFIDNGADIILLPAPGTVPGVTIDKLAQASQYIHARNCLVISAIGTSQEASEKETIQQIALWNKMAGVDIHHIGATGYAGMAPYENIYTLSMAVRGLRHTVHRMAASNDR</sequence>
<evidence type="ECO:0000313" key="3">
    <source>
        <dbReference type="Proteomes" id="UP000721415"/>
    </source>
</evidence>
<accession>A0ABS0LPG5</accession>
<reference evidence="2 3" key="1">
    <citation type="submission" date="2020-07" db="EMBL/GenBank/DDBJ databases">
        <title>Facklamia lactis sp. nov., isolated from raw milk.</title>
        <authorList>
            <person name="Doll E.V."/>
            <person name="Huptas C."/>
            <person name="Staib L."/>
            <person name="Wenning M."/>
            <person name="Scherer S."/>
        </authorList>
    </citation>
    <scope>NUCLEOTIDE SEQUENCE [LARGE SCALE GENOMIC DNA]</scope>
    <source>
        <strain evidence="2 3">DSM 111018</strain>
    </source>
</reference>
<keyword evidence="3" id="KW-1185">Reference proteome</keyword>